<feature type="signal peptide" evidence="1">
    <location>
        <begin position="1"/>
        <end position="20"/>
    </location>
</feature>
<evidence type="ECO:0000313" key="2">
    <source>
        <dbReference type="EMBL" id="EQC24692.1"/>
    </source>
</evidence>
<dbReference type="OMA" id="LVRLKFW"/>
<dbReference type="OrthoDB" id="76720at2759"/>
<organism evidence="2 3">
    <name type="scientific">Saprolegnia diclina (strain VS20)</name>
    <dbReference type="NCBI Taxonomy" id="1156394"/>
    <lineage>
        <taxon>Eukaryota</taxon>
        <taxon>Sar</taxon>
        <taxon>Stramenopiles</taxon>
        <taxon>Oomycota</taxon>
        <taxon>Saprolegniomycetes</taxon>
        <taxon>Saprolegniales</taxon>
        <taxon>Saprolegniaceae</taxon>
        <taxon>Saprolegnia</taxon>
    </lineage>
</organism>
<dbReference type="VEuPathDB" id="FungiDB:SDRG_17414"/>
<keyword evidence="3" id="KW-1185">Reference proteome</keyword>
<dbReference type="InParanoid" id="T0R591"/>
<keyword evidence="1" id="KW-0732">Signal</keyword>
<gene>
    <name evidence="2" type="ORF">SDRG_17414</name>
</gene>
<sequence>MIVARLFLLVVLCALAAVRATSGVCSWGANAALLYVQASCLADSVGETIVIPGQSTLLVRLKFWGQRDARFATTFDARLRTFGRNRKDAPYFTHSDRLLDVFAFEVPYTTEMTQQKSFSVAQRPRLLELALFRDASHTAVLCSTTVRCDDP</sequence>
<evidence type="ECO:0000313" key="3">
    <source>
        <dbReference type="Proteomes" id="UP000030762"/>
    </source>
</evidence>
<name>T0R591_SAPDV</name>
<reference evidence="2 3" key="1">
    <citation type="submission" date="2012-04" db="EMBL/GenBank/DDBJ databases">
        <title>The Genome Sequence of Saprolegnia declina VS20.</title>
        <authorList>
            <consortium name="The Broad Institute Genome Sequencing Platform"/>
            <person name="Russ C."/>
            <person name="Nusbaum C."/>
            <person name="Tyler B."/>
            <person name="van West P."/>
            <person name="Dieguez-Uribeondo J."/>
            <person name="de Bruijn I."/>
            <person name="Tripathy S."/>
            <person name="Jiang R."/>
            <person name="Young S.K."/>
            <person name="Zeng Q."/>
            <person name="Gargeya S."/>
            <person name="Fitzgerald M."/>
            <person name="Haas B."/>
            <person name="Abouelleil A."/>
            <person name="Alvarado L."/>
            <person name="Arachchi H.M."/>
            <person name="Berlin A."/>
            <person name="Chapman S.B."/>
            <person name="Goldberg J."/>
            <person name="Griggs A."/>
            <person name="Gujja S."/>
            <person name="Hansen M."/>
            <person name="Howarth C."/>
            <person name="Imamovic A."/>
            <person name="Larimer J."/>
            <person name="McCowen C."/>
            <person name="Montmayeur A."/>
            <person name="Murphy C."/>
            <person name="Neiman D."/>
            <person name="Pearson M."/>
            <person name="Priest M."/>
            <person name="Roberts A."/>
            <person name="Saif S."/>
            <person name="Shea T."/>
            <person name="Sisk P."/>
            <person name="Sykes S."/>
            <person name="Wortman J."/>
            <person name="Nusbaum C."/>
            <person name="Birren B."/>
        </authorList>
    </citation>
    <scope>NUCLEOTIDE SEQUENCE [LARGE SCALE GENOMIC DNA]</scope>
    <source>
        <strain evidence="2 3">VS20</strain>
    </source>
</reference>
<evidence type="ECO:0008006" key="4">
    <source>
        <dbReference type="Google" id="ProtNLM"/>
    </source>
</evidence>
<dbReference type="EMBL" id="JH767476">
    <property type="protein sequence ID" value="EQC24692.1"/>
    <property type="molecule type" value="Genomic_DNA"/>
</dbReference>
<dbReference type="RefSeq" id="XP_008621878.1">
    <property type="nucleotide sequence ID" value="XM_008623656.1"/>
</dbReference>
<protein>
    <recommendedName>
        <fullName evidence="4">Secreted protein</fullName>
    </recommendedName>
</protein>
<dbReference type="AlphaFoldDB" id="T0R591"/>
<dbReference type="GeneID" id="19958141"/>
<proteinExistence type="predicted"/>
<accession>T0R591</accession>
<feature type="chain" id="PRO_5004570963" description="Secreted protein" evidence="1">
    <location>
        <begin position="21"/>
        <end position="151"/>
    </location>
</feature>
<dbReference type="Proteomes" id="UP000030762">
    <property type="component" value="Unassembled WGS sequence"/>
</dbReference>
<evidence type="ECO:0000256" key="1">
    <source>
        <dbReference type="SAM" id="SignalP"/>
    </source>
</evidence>